<feature type="coiled-coil region" evidence="1">
    <location>
        <begin position="104"/>
        <end position="131"/>
    </location>
</feature>
<name>A0A7S1R2A4_NEODS</name>
<feature type="coiled-coil region" evidence="1">
    <location>
        <begin position="545"/>
        <end position="592"/>
    </location>
</feature>
<organism evidence="3">
    <name type="scientific">Neobodo designis</name>
    <name type="common">Flagellated protozoan</name>
    <name type="synonym">Bodo designis</name>
    <dbReference type="NCBI Taxonomy" id="312471"/>
    <lineage>
        <taxon>Eukaryota</taxon>
        <taxon>Discoba</taxon>
        <taxon>Euglenozoa</taxon>
        <taxon>Kinetoplastea</taxon>
        <taxon>Metakinetoplastina</taxon>
        <taxon>Neobodonida</taxon>
        <taxon>Neobodo</taxon>
    </lineage>
</organism>
<feature type="compositionally biased region" description="Low complexity" evidence="2">
    <location>
        <begin position="70"/>
        <end position="87"/>
    </location>
</feature>
<dbReference type="EMBL" id="HBGF01052006">
    <property type="protein sequence ID" value="CAD9154720.1"/>
    <property type="molecule type" value="Transcribed_RNA"/>
</dbReference>
<sequence length="979" mass="109680">MENSPAEREIELLWVALSEERQVVAMKNRLVSSLQVTVKQQQQRIADLEDECRSFAVRIQSANARPERQSAGTPSVASSSTASAPPSEDSFAAPMPQANGAQFNAQMRIDNDRLAAQLRTLTQDRKLVQAKRLIDAEDLEEFSRSGLAWAESTGRAEMLRGFAVAAKKQHRDAGEWPPIERIRTLLTGWLENDPTTQKLQLLSGSLERPVALTTPQVMPVEQLSESFLELHWSRASAEFRAASQSVKRESEMRRFVQNATVWTSRILAVAHDRCCRISETPLHMHVIPALPNPPRDESASLRIAEMGHRIRALEERTSEKTRMVVAQAREIEQLRRQLLAMPENASPPARPTTPPARLSVDVSEIATGIEETYKCMWNALLLHHRQLLDSIRAAQRLCAASQPLSSIVQTALMVPKPADAEVSTGVAEAHASEVAGIQRQHVASTAALLLSWHESVGHWCLDSLQELAVDHFRDAPESRSVEHVRADIAERSLSLVEAQRDQAATVANWLHTEATGAIRTLSGLVSRVDKALTPATAADRAAPPAEELEAQRKAREAEKVAQQSASKFGAICDALLDQAARVQARLVDVEQDSAVLRRAASEYDTKGLQYRDAATRSAITHRIERDIADDAMRTLHQHLLEERSQACRSMKVLGAGISQRNASIRRLTREAREFSEEARANNFLAQKCWAAFDQMAGQLYAAWRRELIQQRLRQLPSAGEIQFVLLVVHAELGVAFGEMMQLFHDSMRAGWTLLQSLHYKKREHDQQMLAASTELVSISRVRRTEREAVDMLQNHAIQLLAIGMSSFREEMQNLAFQLQDTLQSALYSDARSRQSAVEASDRCREAEDRLRVLVEENRDRESHAEAAEARAAELAAKFQRAAAELAACDEARRKSEECSSQYRRELDDSRAECETASQLLAAERHAHQLVRSHEEALERDAADLRVQLERSRTDLQKAEADLHREKDAHRATIRSMSQR</sequence>
<evidence type="ECO:0000256" key="2">
    <source>
        <dbReference type="SAM" id="MobiDB-lite"/>
    </source>
</evidence>
<protein>
    <submittedName>
        <fullName evidence="3">Uncharacterized protein</fullName>
    </submittedName>
</protein>
<proteinExistence type="predicted"/>
<feature type="region of interest" description="Disordered" evidence="2">
    <location>
        <begin position="60"/>
        <end position="96"/>
    </location>
</feature>
<feature type="coiled-coil region" evidence="1">
    <location>
        <begin position="836"/>
        <end position="884"/>
    </location>
</feature>
<accession>A0A7S1R2A4</accession>
<gene>
    <name evidence="3" type="ORF">NDES1114_LOCUS34790</name>
</gene>
<keyword evidence="1" id="KW-0175">Coiled coil</keyword>
<reference evidence="3" key="1">
    <citation type="submission" date="2021-01" db="EMBL/GenBank/DDBJ databases">
        <authorList>
            <person name="Corre E."/>
            <person name="Pelletier E."/>
            <person name="Niang G."/>
            <person name="Scheremetjew M."/>
            <person name="Finn R."/>
            <person name="Kale V."/>
            <person name="Holt S."/>
            <person name="Cochrane G."/>
            <person name="Meng A."/>
            <person name="Brown T."/>
            <person name="Cohen L."/>
        </authorList>
    </citation>
    <scope>NUCLEOTIDE SEQUENCE</scope>
    <source>
        <strain evidence="3">CCAP 1951/1</strain>
    </source>
</reference>
<evidence type="ECO:0000256" key="1">
    <source>
        <dbReference type="SAM" id="Coils"/>
    </source>
</evidence>
<evidence type="ECO:0000313" key="3">
    <source>
        <dbReference type="EMBL" id="CAD9154720.1"/>
    </source>
</evidence>
<feature type="compositionally biased region" description="Basic and acidic residues" evidence="2">
    <location>
        <begin position="955"/>
        <end position="970"/>
    </location>
</feature>
<dbReference type="AlphaFoldDB" id="A0A7S1R2A4"/>
<feature type="region of interest" description="Disordered" evidence="2">
    <location>
        <begin position="955"/>
        <end position="979"/>
    </location>
</feature>